<evidence type="ECO:0000313" key="2">
    <source>
        <dbReference type="Proteomes" id="UP000319094"/>
    </source>
</evidence>
<dbReference type="EMBL" id="VFON01000001">
    <property type="protein sequence ID" value="TQL42510.1"/>
    <property type="molecule type" value="Genomic_DNA"/>
</dbReference>
<sequence>MLRATIRLVETVELEVAGQSLEEVHAQLASNCPPGFDLAKAPVRMGKTGGQINALGTYHRRDTSQEITAATMSELSALVPEGWTMLHVQTVAE</sequence>
<comment type="caution">
    <text evidence="1">The sequence shown here is derived from an EMBL/GenBank/DDBJ whole genome shotgun (WGS) entry which is preliminary data.</text>
</comment>
<dbReference type="OrthoDB" id="5080223at2"/>
<proteinExistence type="predicted"/>
<keyword evidence="2" id="KW-1185">Reference proteome</keyword>
<reference evidence="1 2" key="1">
    <citation type="submission" date="2019-06" db="EMBL/GenBank/DDBJ databases">
        <title>Sequencing the genomes of 1000 actinobacteria strains.</title>
        <authorList>
            <person name="Klenk H.-P."/>
        </authorList>
    </citation>
    <scope>NUCLEOTIDE SEQUENCE [LARGE SCALE GENOMIC DNA]</scope>
    <source>
        <strain evidence="1 2">DSM 8803</strain>
    </source>
</reference>
<gene>
    <name evidence="1" type="ORF">FB468_0506</name>
</gene>
<dbReference type="AlphaFoldDB" id="A0A542Y369"/>
<dbReference type="RefSeq" id="WP_141885953.1">
    <property type="nucleotide sequence ID" value="NZ_BAAAUY010000004.1"/>
</dbReference>
<name>A0A542Y369_9MICO</name>
<accession>A0A542Y369</accession>
<dbReference type="Proteomes" id="UP000319094">
    <property type="component" value="Unassembled WGS sequence"/>
</dbReference>
<evidence type="ECO:0000313" key="1">
    <source>
        <dbReference type="EMBL" id="TQL42510.1"/>
    </source>
</evidence>
<protein>
    <submittedName>
        <fullName evidence="1">Uncharacterized protein</fullName>
    </submittedName>
</protein>
<organism evidence="1 2">
    <name type="scientific">Leucobacter komagatae</name>
    <dbReference type="NCBI Taxonomy" id="55969"/>
    <lineage>
        <taxon>Bacteria</taxon>
        <taxon>Bacillati</taxon>
        <taxon>Actinomycetota</taxon>
        <taxon>Actinomycetes</taxon>
        <taxon>Micrococcales</taxon>
        <taxon>Microbacteriaceae</taxon>
        <taxon>Leucobacter</taxon>
    </lineage>
</organism>